<feature type="transmembrane region" description="Helical" evidence="2">
    <location>
        <begin position="667"/>
        <end position="689"/>
    </location>
</feature>
<protein>
    <submittedName>
        <fullName evidence="3">Uncharacterized protein</fullName>
    </submittedName>
</protein>
<gene>
    <name evidence="4" type="ORF">TWF106_009540</name>
    <name evidence="3" type="ORF">TWF679_005386</name>
</gene>
<evidence type="ECO:0000256" key="1">
    <source>
        <dbReference type="SAM" id="MobiDB-lite"/>
    </source>
</evidence>
<organism evidence="3 6">
    <name type="scientific">Orbilia oligospora</name>
    <name type="common">Nematode-trapping fungus</name>
    <name type="synonym">Arthrobotrys oligospora</name>
    <dbReference type="NCBI Taxonomy" id="2813651"/>
    <lineage>
        <taxon>Eukaryota</taxon>
        <taxon>Fungi</taxon>
        <taxon>Dikarya</taxon>
        <taxon>Ascomycota</taxon>
        <taxon>Pezizomycotina</taxon>
        <taxon>Orbiliomycetes</taxon>
        <taxon>Orbiliales</taxon>
        <taxon>Orbiliaceae</taxon>
        <taxon>Orbilia</taxon>
    </lineage>
</organism>
<dbReference type="PANTHER" id="PTHR37544">
    <property type="entry name" value="SPRAY-RELATED"/>
    <property type="match status" value="1"/>
</dbReference>
<name>A0A6G1MKL7_ORBOL</name>
<keyword evidence="2" id="KW-1133">Transmembrane helix</keyword>
<evidence type="ECO:0000313" key="6">
    <source>
        <dbReference type="Proteomes" id="UP000614610"/>
    </source>
</evidence>
<feature type="transmembrane region" description="Helical" evidence="2">
    <location>
        <begin position="1180"/>
        <end position="1201"/>
    </location>
</feature>
<feature type="compositionally biased region" description="Polar residues" evidence="1">
    <location>
        <begin position="1"/>
        <end position="23"/>
    </location>
</feature>
<dbReference type="OrthoDB" id="3248909at2759"/>
<dbReference type="Proteomes" id="UP000472727">
    <property type="component" value="Unassembled WGS sequence"/>
</dbReference>
<keyword evidence="2" id="KW-0812">Transmembrane</keyword>
<dbReference type="EMBL" id="WIWT01000026">
    <property type="protein sequence ID" value="KAF3213160.1"/>
    <property type="molecule type" value="Genomic_DNA"/>
</dbReference>
<feature type="transmembrane region" description="Helical" evidence="2">
    <location>
        <begin position="550"/>
        <end position="571"/>
    </location>
</feature>
<evidence type="ECO:0000313" key="4">
    <source>
        <dbReference type="EMBL" id="KAF3213413.1"/>
    </source>
</evidence>
<evidence type="ECO:0000313" key="3">
    <source>
        <dbReference type="EMBL" id="KAF3213160.1"/>
    </source>
</evidence>
<accession>A0A6G1MKL7</accession>
<evidence type="ECO:0000256" key="2">
    <source>
        <dbReference type="SAM" id="Phobius"/>
    </source>
</evidence>
<comment type="caution">
    <text evidence="3">The sequence shown here is derived from an EMBL/GenBank/DDBJ whole genome shotgun (WGS) entry which is preliminary data.</text>
</comment>
<feature type="transmembrane region" description="Helical" evidence="2">
    <location>
        <begin position="130"/>
        <end position="151"/>
    </location>
</feature>
<feature type="transmembrane region" description="Helical" evidence="2">
    <location>
        <begin position="773"/>
        <end position="797"/>
    </location>
</feature>
<dbReference type="InterPro" id="IPR021840">
    <property type="entry name" value="DUF3433"/>
</dbReference>
<evidence type="ECO:0000313" key="5">
    <source>
        <dbReference type="Proteomes" id="UP000472727"/>
    </source>
</evidence>
<dbReference type="EMBL" id="WIWS01000064">
    <property type="protein sequence ID" value="KAF3213413.1"/>
    <property type="molecule type" value="Genomic_DNA"/>
</dbReference>
<dbReference type="PANTHER" id="PTHR37544:SF3">
    <property type="entry name" value="SPRAY"/>
    <property type="match status" value="1"/>
</dbReference>
<proteinExistence type="predicted"/>
<feature type="transmembrane region" description="Helical" evidence="2">
    <location>
        <begin position="88"/>
        <end position="110"/>
    </location>
</feature>
<dbReference type="AlphaFoldDB" id="A0A6G1MKL7"/>
<feature type="region of interest" description="Disordered" evidence="1">
    <location>
        <begin position="1"/>
        <end position="28"/>
    </location>
</feature>
<dbReference type="Proteomes" id="UP000614610">
    <property type="component" value="Unassembled WGS sequence"/>
</dbReference>
<dbReference type="Pfam" id="PF11915">
    <property type="entry name" value="DUF3433"/>
    <property type="match status" value="2"/>
</dbReference>
<feature type="transmembrane region" description="Helical" evidence="2">
    <location>
        <begin position="197"/>
        <end position="216"/>
    </location>
</feature>
<keyword evidence="2" id="KW-0472">Membrane</keyword>
<reference evidence="3 5" key="1">
    <citation type="submission" date="2019-06" db="EMBL/GenBank/DDBJ databases">
        <authorList>
            <person name="Palmer J.M."/>
        </authorList>
    </citation>
    <scope>NUCLEOTIDE SEQUENCE</scope>
    <source>
        <strain evidence="4 5">TWF106</strain>
        <strain evidence="3">TWF679</strain>
    </source>
</reference>
<feature type="transmembrane region" description="Helical" evidence="2">
    <location>
        <begin position="709"/>
        <end position="728"/>
    </location>
</feature>
<sequence>MQSRQQSPGPSDEATTLRPTTPMSHADSDFSRTTLMETAFRPLSPLYGIPQYRSAQSVASPNLHPGPNGPDQYDTENFWKPFTIRLPYLIFLNILTLSFITIIETLYYISNRRDGLLFMKDIDDLPLGQYFMIQYLPTLIAILYGIGWSIVDLDCKRLEPFYDLSKETGASSDALFLEYQYQFPLLVPFRAFFKRHWSVFLSSTIFLTTTLIITPLQSSILATVDRTSELQAAFNITAQFLPINGSDSALTPEFLFTEYTISRLNGSLPGFTAEGDSFLPVIPSRAFQEDKFSLSTNWSLTNLFYTLDVNCVEPSFSNVTDVMVIGSELQDAFITYVVSYQFEENLCNVTNTLKIARENANITDPLDIAYGYHWRRPELISQWCGFKNTTTVATLGQFNKTDRKVKIESALCELRGVQEFQQNVVINATTHAILERKSAPTFRRYIQKKEIDLLPFDAALFNRGAQEVLGSDISVFANTKINAADTLFNGTIPKKAFLDGSVLRDTTKRAYKHFFSLAVSTSSAFFTRSNGTSVGKVIVRGQTVVIDRTFAIVSDIFLGLVLLMGIILCAYSYQRDSTLKSDPDSLSATMALIARSNLPSKFNGLDRASTKILKSNIGQSKVNIGYWEDPNSGGLVYKLDEIPDSQSQISLPRTSLKEESIPFHLRFNIGVLFFVTHLAMIGFLTFLFIQSRGSGLPRLSDNSFTFNLIWAFIPTLVATVLEPIWASINRDISVLQPFYNLIKRNVSAGRSLSLKYQTIPAVLMARSLVAHDFLLSVVSFVTVSVSLLAVTLPGIFFEDIRAVPTTMNFQPQAMKPIIPIRFYFWGFNSRRDNNFLDSFAAARANISEHVPLPPWSTREHMFLPVKPAPGLNSSLDFDFYRTTTLGFSGSMECRPVLNGTRGEYVYYNPNNGTTTAFLQIPNTYQANLSDMLPCQTVFGYKPPVLRDESPAHHNSIVGRWPFPSLYNAGELYLDTSEDDTKLVHISAEKREYSWEKERQKYIREGFCLNIIPVAWSHRLYSRGAKGYVMEGQPKQTLLVCQPKVTVANFSIEVDRIGNIRSYRKLGNSSEIDDYLEPGFTKTQFNEHLSGISRSLLEIPESRAQDWEGLLMTRLAKNGTDYFDPVELGKLASETFALSFSIFAAQNKAELFLEGGKSSDNGYFSGTIFKYEKRVVMSPPLTIVSLAILGLFCGALVLVYFFRRKRYLPRQPTSLASMIAYCQDSTLLDDLVDTWGMSTVRRQEILEKLGHTYGFGWYKGRDGARRLGVDKEPLLASYDIS</sequence>